<accession>A0AAD7IQA7</accession>
<name>A0AAD7IQA7_9AGAR</name>
<evidence type="ECO:0000313" key="3">
    <source>
        <dbReference type="EMBL" id="KAJ7746977.1"/>
    </source>
</evidence>
<dbReference type="EMBL" id="JARKIB010000078">
    <property type="protein sequence ID" value="KAJ7746977.1"/>
    <property type="molecule type" value="Genomic_DNA"/>
</dbReference>
<protein>
    <submittedName>
        <fullName evidence="3">Uncharacterized protein</fullName>
    </submittedName>
</protein>
<feature type="non-terminal residue" evidence="3">
    <location>
        <position position="1"/>
    </location>
</feature>
<dbReference type="Proteomes" id="UP001215598">
    <property type="component" value="Unassembled WGS sequence"/>
</dbReference>
<sequence>MLSPPRLGALSFAVLRFAVLLRLGVYYCMFFMHLVAAHRENRVTSKPRGHPSLGPFKHRTPSTPHVLPQHLYPIPLNRVEDLRVGAGSDNPA</sequence>
<feature type="region of interest" description="Disordered" evidence="1">
    <location>
        <begin position="44"/>
        <end position="64"/>
    </location>
</feature>
<keyword evidence="2" id="KW-1133">Transmembrane helix</keyword>
<proteinExistence type="predicted"/>
<evidence type="ECO:0000313" key="4">
    <source>
        <dbReference type="Proteomes" id="UP001215598"/>
    </source>
</evidence>
<evidence type="ECO:0000256" key="1">
    <source>
        <dbReference type="SAM" id="MobiDB-lite"/>
    </source>
</evidence>
<keyword evidence="4" id="KW-1185">Reference proteome</keyword>
<gene>
    <name evidence="3" type="ORF">B0H16DRAFT_1555853</name>
</gene>
<evidence type="ECO:0000256" key="2">
    <source>
        <dbReference type="SAM" id="Phobius"/>
    </source>
</evidence>
<reference evidence="3" key="1">
    <citation type="submission" date="2023-03" db="EMBL/GenBank/DDBJ databases">
        <title>Massive genome expansion in bonnet fungi (Mycena s.s.) driven by repeated elements and novel gene families across ecological guilds.</title>
        <authorList>
            <consortium name="Lawrence Berkeley National Laboratory"/>
            <person name="Harder C.B."/>
            <person name="Miyauchi S."/>
            <person name="Viragh M."/>
            <person name="Kuo A."/>
            <person name="Thoen E."/>
            <person name="Andreopoulos B."/>
            <person name="Lu D."/>
            <person name="Skrede I."/>
            <person name="Drula E."/>
            <person name="Henrissat B."/>
            <person name="Morin E."/>
            <person name="Kohler A."/>
            <person name="Barry K."/>
            <person name="LaButti K."/>
            <person name="Morin E."/>
            <person name="Salamov A."/>
            <person name="Lipzen A."/>
            <person name="Mereny Z."/>
            <person name="Hegedus B."/>
            <person name="Baldrian P."/>
            <person name="Stursova M."/>
            <person name="Weitz H."/>
            <person name="Taylor A."/>
            <person name="Grigoriev I.V."/>
            <person name="Nagy L.G."/>
            <person name="Martin F."/>
            <person name="Kauserud H."/>
        </authorList>
    </citation>
    <scope>NUCLEOTIDE SEQUENCE</scope>
    <source>
        <strain evidence="3">CBHHK182m</strain>
    </source>
</reference>
<feature type="transmembrane region" description="Helical" evidence="2">
    <location>
        <begin position="12"/>
        <end position="36"/>
    </location>
</feature>
<keyword evidence="2" id="KW-0812">Transmembrane</keyword>
<organism evidence="3 4">
    <name type="scientific">Mycena metata</name>
    <dbReference type="NCBI Taxonomy" id="1033252"/>
    <lineage>
        <taxon>Eukaryota</taxon>
        <taxon>Fungi</taxon>
        <taxon>Dikarya</taxon>
        <taxon>Basidiomycota</taxon>
        <taxon>Agaricomycotina</taxon>
        <taxon>Agaricomycetes</taxon>
        <taxon>Agaricomycetidae</taxon>
        <taxon>Agaricales</taxon>
        <taxon>Marasmiineae</taxon>
        <taxon>Mycenaceae</taxon>
        <taxon>Mycena</taxon>
    </lineage>
</organism>
<comment type="caution">
    <text evidence="3">The sequence shown here is derived from an EMBL/GenBank/DDBJ whole genome shotgun (WGS) entry which is preliminary data.</text>
</comment>
<dbReference type="AlphaFoldDB" id="A0AAD7IQA7"/>
<keyword evidence="2" id="KW-0472">Membrane</keyword>